<proteinExistence type="predicted"/>
<accession>A0A0L6UPH9</accession>
<reference evidence="2 3" key="1">
    <citation type="submission" date="2015-08" db="EMBL/GenBank/DDBJ databases">
        <title>Next Generation Sequencing and Analysis of the Genome of Puccinia sorghi L Schw, the Causal Agent of Maize Common Rust.</title>
        <authorList>
            <person name="Rochi L."/>
            <person name="Burguener G."/>
            <person name="Darino M."/>
            <person name="Turjanski A."/>
            <person name="Kreff E."/>
            <person name="Dieguez M.J."/>
            <person name="Sacco F."/>
        </authorList>
    </citation>
    <scope>NUCLEOTIDE SEQUENCE [LARGE SCALE GENOMIC DNA]</scope>
    <source>
        <strain evidence="2 3">RO10H11247</strain>
    </source>
</reference>
<dbReference type="EMBL" id="LAVV01009536">
    <property type="protein sequence ID" value="KNZ50431.1"/>
    <property type="molecule type" value="Genomic_DNA"/>
</dbReference>
<feature type="compositionally biased region" description="Polar residues" evidence="1">
    <location>
        <begin position="131"/>
        <end position="143"/>
    </location>
</feature>
<dbReference type="AlphaFoldDB" id="A0A0L6UPH9"/>
<dbReference type="VEuPathDB" id="FungiDB:VP01_4430g4"/>
<dbReference type="Proteomes" id="UP000037035">
    <property type="component" value="Unassembled WGS sequence"/>
</dbReference>
<sequence length="307" mass="32902">DLPAPVVPFVPAVTFGTSPLTKMTCSEGLDDQIEAENLRPLEIMIVQQLSSAFEPQTPRTSTKVGQQTSFRKTFIKRLSLFCTFAAIQAATSPRFDKFQSTVSPATQTSDALIEKNLQAIDEVNTSDRKASSASPTRYTSPARHNQADDSVLQHSDPVAVPSSKILTKVSDKNPLLIMDLVVANSTVEAEPDPAASVGVEPDLAINGKADPLADAKHEPNGDGVQNPLKVGEPTGCSSQPGSITRSKHKRNIPAKGPTVTARPPEIVAKEHEELDREADHHQALESLHQHDKDGTESKPAVVGARTS</sequence>
<evidence type="ECO:0000313" key="2">
    <source>
        <dbReference type="EMBL" id="KNZ50431.1"/>
    </source>
</evidence>
<evidence type="ECO:0000313" key="3">
    <source>
        <dbReference type="Proteomes" id="UP000037035"/>
    </source>
</evidence>
<comment type="caution">
    <text evidence="2">The sequence shown here is derived from an EMBL/GenBank/DDBJ whole genome shotgun (WGS) entry which is preliminary data.</text>
</comment>
<feature type="region of interest" description="Disordered" evidence="1">
    <location>
        <begin position="123"/>
        <end position="151"/>
    </location>
</feature>
<feature type="region of interest" description="Disordered" evidence="1">
    <location>
        <begin position="210"/>
        <end position="307"/>
    </location>
</feature>
<dbReference type="STRING" id="27349.A0A0L6UPH9"/>
<protein>
    <submittedName>
        <fullName evidence="2">Uncharacterized protein</fullName>
    </submittedName>
</protein>
<evidence type="ECO:0000256" key="1">
    <source>
        <dbReference type="SAM" id="MobiDB-lite"/>
    </source>
</evidence>
<keyword evidence="3" id="KW-1185">Reference proteome</keyword>
<dbReference type="OrthoDB" id="2502581at2759"/>
<feature type="compositionally biased region" description="Basic and acidic residues" evidence="1">
    <location>
        <begin position="267"/>
        <end position="296"/>
    </location>
</feature>
<organism evidence="2 3">
    <name type="scientific">Puccinia sorghi</name>
    <dbReference type="NCBI Taxonomy" id="27349"/>
    <lineage>
        <taxon>Eukaryota</taxon>
        <taxon>Fungi</taxon>
        <taxon>Dikarya</taxon>
        <taxon>Basidiomycota</taxon>
        <taxon>Pucciniomycotina</taxon>
        <taxon>Pucciniomycetes</taxon>
        <taxon>Pucciniales</taxon>
        <taxon>Pucciniaceae</taxon>
        <taxon>Puccinia</taxon>
    </lineage>
</organism>
<gene>
    <name evidence="2" type="ORF">VP01_4430g4</name>
</gene>
<feature type="compositionally biased region" description="Polar residues" evidence="1">
    <location>
        <begin position="235"/>
        <end position="244"/>
    </location>
</feature>
<feature type="non-terminal residue" evidence="2">
    <location>
        <position position="1"/>
    </location>
</feature>
<feature type="compositionally biased region" description="Basic and acidic residues" evidence="1">
    <location>
        <begin position="211"/>
        <end position="220"/>
    </location>
</feature>
<name>A0A0L6UPH9_9BASI</name>